<sequence length="694" mass="76519">MGQAASGASGLREARAKTVAEQHVRLDIGEERVSCTLTARISLEVSATEPTVCRLWTSDPTDAGYVCGHVQVPGAWFATEPTLRPDSSGLYLVLPRARVNDAASVLVTLYLDRPRPSSSVPAPSSVRCPLIQGGPAEATCCWYGTSALPTSTWDLATDPPAPSVAWPDAHTCTFSLSITDWFGIEWAPRIPSHAVHTLQASEARIKAHVRVHRVPTWPERTQVDSTVMTVAWDVTLEHPYIQHVAQSTTMTVCVDTQDEAYAWDWLELECEPALARLAYAARPSCDSDEVEWAPVSSSSLTIPETWTDPVPLSSECALTLYVDVAAACGTFGCAPTHPMTFQVRGQYRLSEPVGTWPFPVLQLAAVPAASQRTTYIIEQEGVADTSYALDVHDMTLSPPRVLRVDAPLVWSHTSARLAWTRTTRSATAPTLSETSRPILSVHQEVWPFVDEGYVQHRIDMKLGPGTTGRGVVCWFSDKPMGLDVLWQGQSLPHEMVPDLLATTHIASTASAAPCMHALHMAWPPDPRTMLTLQYTTPWVGYEGHVSMPCFASALPMITLRAHGYEDCRPCIEADAHRTYHDATLVTWFHVRPYTSLTVPLRLVSERTSTAPRAWTNAVFLASLALAFIATCWAYMAHTTSQRLVVHVDALAMALDIDLSDGVWMDAPEPVPHTWPLWTWHLERWLARGMRRLAM</sequence>
<organism evidence="2 3">
    <name type="scientific">Malassezia pachydermatis</name>
    <dbReference type="NCBI Taxonomy" id="77020"/>
    <lineage>
        <taxon>Eukaryota</taxon>
        <taxon>Fungi</taxon>
        <taxon>Dikarya</taxon>
        <taxon>Basidiomycota</taxon>
        <taxon>Ustilaginomycotina</taxon>
        <taxon>Malasseziomycetes</taxon>
        <taxon>Malasseziales</taxon>
        <taxon>Malasseziaceae</taxon>
        <taxon>Malassezia</taxon>
    </lineage>
</organism>
<dbReference type="RefSeq" id="XP_017992520.1">
    <property type="nucleotide sequence ID" value="XM_018135566.1"/>
</dbReference>
<dbReference type="GeneID" id="28727441"/>
<dbReference type="VEuPathDB" id="FungiDB:Malapachy_1055"/>
<feature type="transmembrane region" description="Helical" evidence="1">
    <location>
        <begin position="613"/>
        <end position="635"/>
    </location>
</feature>
<dbReference type="OrthoDB" id="3338018at2759"/>
<comment type="caution">
    <text evidence="2">The sequence shown here is derived from an EMBL/GenBank/DDBJ whole genome shotgun (WGS) entry which is preliminary data.</text>
</comment>
<dbReference type="EMBL" id="LGAV01000003">
    <property type="protein sequence ID" value="KOS14888.1"/>
    <property type="molecule type" value="Genomic_DNA"/>
</dbReference>
<keyword evidence="1" id="KW-0812">Transmembrane</keyword>
<keyword evidence="1" id="KW-0472">Membrane</keyword>
<dbReference type="Proteomes" id="UP000037751">
    <property type="component" value="Unassembled WGS sequence"/>
</dbReference>
<proteinExistence type="predicted"/>
<keyword evidence="3" id="KW-1185">Reference proteome</keyword>
<gene>
    <name evidence="2" type="ORF">Malapachy_1055</name>
</gene>
<name>A0A0M8MN31_9BASI</name>
<accession>A0A0M8MN31</accession>
<reference evidence="2 3" key="1">
    <citation type="submission" date="2015-07" db="EMBL/GenBank/DDBJ databases">
        <title>Draft Genome Sequence of Malassezia furfur CBS1878 and Malassezia pachydermatis CBS1879.</title>
        <authorList>
            <person name="Triana S."/>
            <person name="Ohm R."/>
            <person name="Gonzalez A."/>
            <person name="DeCock H."/>
            <person name="Restrepo S."/>
            <person name="Celis A."/>
        </authorList>
    </citation>
    <scope>NUCLEOTIDE SEQUENCE [LARGE SCALE GENOMIC DNA]</scope>
    <source>
        <strain evidence="2 3">CBS 1879</strain>
    </source>
</reference>
<dbReference type="AlphaFoldDB" id="A0A0M8MN31"/>
<keyword evidence="1" id="KW-1133">Transmembrane helix</keyword>
<protein>
    <submittedName>
        <fullName evidence="2">Uncharacterized protein</fullName>
    </submittedName>
</protein>
<evidence type="ECO:0000256" key="1">
    <source>
        <dbReference type="SAM" id="Phobius"/>
    </source>
</evidence>
<evidence type="ECO:0000313" key="3">
    <source>
        <dbReference type="Proteomes" id="UP000037751"/>
    </source>
</evidence>
<evidence type="ECO:0000313" key="2">
    <source>
        <dbReference type="EMBL" id="KOS14888.1"/>
    </source>
</evidence>